<protein>
    <submittedName>
        <fullName evidence="1">Soluble NSF attachment family protein</fullName>
    </submittedName>
</protein>
<evidence type="ECO:0000313" key="2">
    <source>
        <dbReference type="Proteomes" id="UP001348369"/>
    </source>
</evidence>
<dbReference type="EMBL" id="CP109109">
    <property type="protein sequence ID" value="WSC00976.1"/>
    <property type="molecule type" value="Genomic_DNA"/>
</dbReference>
<proteinExistence type="predicted"/>
<name>A0ACD4ZRR0_9ACTN</name>
<accession>A0ACD4ZRR0</accession>
<sequence length="835" mass="89868">MDGELAALAGSGATALVGLMVSDAWVQAKGRLARFFARGGDEDSADEELQTSREELTAARQADDGDAEAGVATDLLIRLLRILQEDPSAAQELRLLLRELNPGADGPPAVTMNAGVTGGVLNAQTVLAGQFHGGITFNVQEPPPSGPDTKPDQVPPLTVTYINHDADLALLDGYLGEGGAGTSRVGYAGLTGMPGVGKRALARQWAAKNRERFPDGLLHVDFATLRDQRDLMGGDVSAALRKCLRSLGVLDPYIPASFEDRVTLFRSRSAGRRILIVLEDVNQPAQVTSLVPKGPGSALLVTGNGKLDELAMDGARLIPLAPLDRTAGLGLLADRCDPGAVEAEPEAAGRLVELCAGLPKALHLVAARLVTSRRRLTMSRLADELADETRRLAGMSLRGRGEHSMSAVLGLAYRRLPDDAARLYRLLGWFPGRAFDGATAAAAADIDMTTAEPLLNELVEASLLDRTTDNRFQFHDLVRLHARERAVEEEPESAQRALVERVITHYLVLTALADRAVRKDRLRIAGLAEDLAGLERDAPDPFAAEGGPAPLDWLDAERATILAVLREAARLGHHHLVWPLSEGFTVLFLHRRYLNDWKESLELGAASAAATVVPAAEARLRSLLSRPLMDLGEDDRARTELETAVACADVSGHTALRASVQEFFGRYWDRFDPSRAVDAYRQSIELNNEAGEPRGAAIATYFLGCAQDAAGDHDRALNSLRRARQDLLDLPDGPDQRMAARALVALGAVHERLGDTDEAMRVLSEAAGTLRAEGASHYEAQALVRLADLTERTGGSRDALRAWLTRAFEIYDVGGSPDAETLRQRLDQLDDTGAP</sequence>
<evidence type="ECO:0000313" key="1">
    <source>
        <dbReference type="EMBL" id="WSC00976.1"/>
    </source>
</evidence>
<organism evidence="1 2">
    <name type="scientific">Streptomyces scopuliridis</name>
    <dbReference type="NCBI Taxonomy" id="452529"/>
    <lineage>
        <taxon>Bacteria</taxon>
        <taxon>Bacillati</taxon>
        <taxon>Actinomycetota</taxon>
        <taxon>Actinomycetes</taxon>
        <taxon>Kitasatosporales</taxon>
        <taxon>Streptomycetaceae</taxon>
        <taxon>Streptomyces</taxon>
    </lineage>
</organism>
<gene>
    <name evidence="1" type="ORF">OG835_30895</name>
</gene>
<keyword evidence="2" id="KW-1185">Reference proteome</keyword>
<reference evidence="1" key="1">
    <citation type="submission" date="2022-10" db="EMBL/GenBank/DDBJ databases">
        <title>The complete genomes of actinobacterial strains from the NBC collection.</title>
        <authorList>
            <person name="Joergensen T.S."/>
            <person name="Alvarez Arevalo M."/>
            <person name="Sterndorff E.B."/>
            <person name="Faurdal D."/>
            <person name="Vuksanovic O."/>
            <person name="Mourched A.-S."/>
            <person name="Charusanti P."/>
            <person name="Shaw S."/>
            <person name="Blin K."/>
            <person name="Weber T."/>
        </authorList>
    </citation>
    <scope>NUCLEOTIDE SEQUENCE</scope>
    <source>
        <strain evidence="1">NBC 01771</strain>
    </source>
</reference>
<dbReference type="Proteomes" id="UP001348369">
    <property type="component" value="Chromosome"/>
</dbReference>